<feature type="signal peptide" evidence="1">
    <location>
        <begin position="1"/>
        <end position="18"/>
    </location>
</feature>
<proteinExistence type="predicted"/>
<sequence>MCVCVLLTVSSGASIVNSVYPALVWNPNPYCLYCISRIGTLMKVLQSVQHPVVDRYMPDQIRPRIAVVGFLEMFV</sequence>
<dbReference type="AlphaFoldDB" id="A0A2M4CDS9"/>
<dbReference type="EMBL" id="GGFJ01013947">
    <property type="protein sequence ID" value="MBW63088.1"/>
    <property type="molecule type" value="Transcribed_RNA"/>
</dbReference>
<evidence type="ECO:0000256" key="1">
    <source>
        <dbReference type="SAM" id="SignalP"/>
    </source>
</evidence>
<feature type="chain" id="PRO_5014831139" evidence="1">
    <location>
        <begin position="19"/>
        <end position="75"/>
    </location>
</feature>
<evidence type="ECO:0000313" key="2">
    <source>
        <dbReference type="EMBL" id="MBW63088.1"/>
    </source>
</evidence>
<reference evidence="2" key="1">
    <citation type="submission" date="2018-01" db="EMBL/GenBank/DDBJ databases">
        <title>An insight into the sialome of Amazonian anophelines.</title>
        <authorList>
            <person name="Ribeiro J.M."/>
            <person name="Scarpassa V."/>
            <person name="Calvo E."/>
        </authorList>
    </citation>
    <scope>NUCLEOTIDE SEQUENCE</scope>
    <source>
        <tissue evidence="2">Salivary glands</tissue>
    </source>
</reference>
<name>A0A2M4CDS9_9DIPT</name>
<accession>A0A2M4CDS9</accession>
<organism evidence="2">
    <name type="scientific">Anopheles marajoara</name>
    <dbReference type="NCBI Taxonomy" id="58244"/>
    <lineage>
        <taxon>Eukaryota</taxon>
        <taxon>Metazoa</taxon>
        <taxon>Ecdysozoa</taxon>
        <taxon>Arthropoda</taxon>
        <taxon>Hexapoda</taxon>
        <taxon>Insecta</taxon>
        <taxon>Pterygota</taxon>
        <taxon>Neoptera</taxon>
        <taxon>Endopterygota</taxon>
        <taxon>Diptera</taxon>
        <taxon>Nematocera</taxon>
        <taxon>Culicoidea</taxon>
        <taxon>Culicidae</taxon>
        <taxon>Anophelinae</taxon>
        <taxon>Anopheles</taxon>
    </lineage>
</organism>
<keyword evidence="1" id="KW-0732">Signal</keyword>
<protein>
    <submittedName>
        <fullName evidence="2">Putative secreted protein</fullName>
    </submittedName>
</protein>